<organism evidence="5 6">
    <name type="scientific">Luedemannella flava</name>
    <dbReference type="NCBI Taxonomy" id="349316"/>
    <lineage>
        <taxon>Bacteria</taxon>
        <taxon>Bacillati</taxon>
        <taxon>Actinomycetota</taxon>
        <taxon>Actinomycetes</taxon>
        <taxon>Micromonosporales</taxon>
        <taxon>Micromonosporaceae</taxon>
        <taxon>Luedemannella</taxon>
    </lineage>
</organism>
<keyword evidence="2" id="KW-0349">Heme</keyword>
<accession>A0ABN2LU84</accession>
<gene>
    <name evidence="5" type="ORF">GCM10009682_20600</name>
</gene>
<evidence type="ECO:0000256" key="2">
    <source>
        <dbReference type="ARBA" id="ARBA00022617"/>
    </source>
</evidence>
<evidence type="ECO:0000256" key="3">
    <source>
        <dbReference type="ARBA" id="ARBA00022723"/>
    </source>
</evidence>
<dbReference type="Gene3D" id="1.10.490.10">
    <property type="entry name" value="Globins"/>
    <property type="match status" value="1"/>
</dbReference>
<reference evidence="5 6" key="1">
    <citation type="journal article" date="2019" name="Int. J. Syst. Evol. Microbiol.">
        <title>The Global Catalogue of Microorganisms (GCM) 10K type strain sequencing project: providing services to taxonomists for standard genome sequencing and annotation.</title>
        <authorList>
            <consortium name="The Broad Institute Genomics Platform"/>
            <consortium name="The Broad Institute Genome Sequencing Center for Infectious Disease"/>
            <person name="Wu L."/>
            <person name="Ma J."/>
        </authorList>
    </citation>
    <scope>NUCLEOTIDE SEQUENCE [LARGE SCALE GENOMIC DNA]</scope>
    <source>
        <strain evidence="5 6">JCM 13250</strain>
    </source>
</reference>
<dbReference type="CDD" id="cd00454">
    <property type="entry name" value="TrHb1_N"/>
    <property type="match status" value="1"/>
</dbReference>
<evidence type="ECO:0000256" key="4">
    <source>
        <dbReference type="ARBA" id="ARBA00023004"/>
    </source>
</evidence>
<dbReference type="SUPFAM" id="SSF46458">
    <property type="entry name" value="Globin-like"/>
    <property type="match status" value="1"/>
</dbReference>
<dbReference type="InterPro" id="IPR001486">
    <property type="entry name" value="Hemoglobin_trunc"/>
</dbReference>
<comment type="caution">
    <text evidence="5">The sequence shown here is derived from an EMBL/GenBank/DDBJ whole genome shotgun (WGS) entry which is preliminary data.</text>
</comment>
<protein>
    <submittedName>
        <fullName evidence="5">Group 1 truncated hemoglobin</fullName>
    </submittedName>
</protein>
<evidence type="ECO:0000256" key="1">
    <source>
        <dbReference type="ARBA" id="ARBA00022448"/>
    </source>
</evidence>
<dbReference type="Proteomes" id="UP001500218">
    <property type="component" value="Unassembled WGS sequence"/>
</dbReference>
<dbReference type="InterPro" id="IPR009050">
    <property type="entry name" value="Globin-like_sf"/>
</dbReference>
<proteinExistence type="predicted"/>
<evidence type="ECO:0000313" key="5">
    <source>
        <dbReference type="EMBL" id="GAA1798864.1"/>
    </source>
</evidence>
<dbReference type="RefSeq" id="WP_344128799.1">
    <property type="nucleotide sequence ID" value="NZ_BAAALT010000053.1"/>
</dbReference>
<keyword evidence="3" id="KW-0479">Metal-binding</keyword>
<dbReference type="InterPro" id="IPR012292">
    <property type="entry name" value="Globin/Proto"/>
</dbReference>
<dbReference type="EMBL" id="BAAALT010000053">
    <property type="protein sequence ID" value="GAA1798864.1"/>
    <property type="molecule type" value="Genomic_DNA"/>
</dbReference>
<evidence type="ECO:0000313" key="6">
    <source>
        <dbReference type="Proteomes" id="UP001500218"/>
    </source>
</evidence>
<keyword evidence="1" id="KW-0813">Transport</keyword>
<name>A0ABN2LU84_9ACTN</name>
<dbReference type="Pfam" id="PF01152">
    <property type="entry name" value="Bac_globin"/>
    <property type="match status" value="1"/>
</dbReference>
<sequence>MTSTAEPTYYEQVGGGPAVQRLVEVFYDLVWSDPQLAGYFVDADRDRLKVHQARLIAGVLGGPKEYTGRELAEAHQGLHITSDDYDRVVEHLVAACAKLDVPGHIVAAVGDVLADVKPTIATGGAGRP</sequence>
<keyword evidence="6" id="KW-1185">Reference proteome</keyword>
<keyword evidence="4" id="KW-0408">Iron</keyword>